<sequence>MYPRIVLQMSLVLALAAPVAVLAQGGPAPKVGEPTIDDIYKAAHGGQLAQADTMIAQVLVAHPQSAKAHFVHAELLAKEGHIGQAKAEYTRANELAPGLPFAKPQAVAGLLEKIDASASVPAKTPDRSTPGLSSAAATTADTGGMGTPAKVGLVVLLLAAGAWMLRRLRGGGAPLPSQAMGPAPAPGYAMPSYATGPQGYAPSATAGPAYGAAAPSSGFGGGLGGALVTGAAMGLGAVAVEEAVRHFSHRDAPGSDIVSPRNEAPAFANTLGPDTGADLGGNDFGIMDDSTWDNSGSSGGGSDDSGSDW</sequence>
<feature type="chain" id="PRO_5045290763" description="Tetratricopeptide repeat protein" evidence="2">
    <location>
        <begin position="24"/>
        <end position="309"/>
    </location>
</feature>
<keyword evidence="4" id="KW-1185">Reference proteome</keyword>
<proteinExistence type="predicted"/>
<dbReference type="Gene3D" id="1.25.40.10">
    <property type="entry name" value="Tetratricopeptide repeat domain"/>
    <property type="match status" value="1"/>
</dbReference>
<feature type="region of interest" description="Disordered" evidence="1">
    <location>
        <begin position="272"/>
        <end position="309"/>
    </location>
</feature>
<feature type="region of interest" description="Disordered" evidence="1">
    <location>
        <begin position="118"/>
        <end position="141"/>
    </location>
</feature>
<evidence type="ECO:0000256" key="2">
    <source>
        <dbReference type="SAM" id="SignalP"/>
    </source>
</evidence>
<evidence type="ECO:0000256" key="1">
    <source>
        <dbReference type="SAM" id="MobiDB-lite"/>
    </source>
</evidence>
<dbReference type="InterPro" id="IPR011990">
    <property type="entry name" value="TPR-like_helical_dom_sf"/>
</dbReference>
<evidence type="ECO:0008006" key="5">
    <source>
        <dbReference type="Google" id="ProtNLM"/>
    </source>
</evidence>
<feature type="signal peptide" evidence="2">
    <location>
        <begin position="1"/>
        <end position="23"/>
    </location>
</feature>
<dbReference type="SUPFAM" id="SSF48452">
    <property type="entry name" value="TPR-like"/>
    <property type="match status" value="1"/>
</dbReference>
<comment type="caution">
    <text evidence="3">The sequence shown here is derived from an EMBL/GenBank/DDBJ whole genome shotgun (WGS) entry which is preliminary data.</text>
</comment>
<dbReference type="RefSeq" id="WP_307692082.1">
    <property type="nucleotide sequence ID" value="NZ_JAUSRO010000017.1"/>
</dbReference>
<dbReference type="EMBL" id="JAUSRO010000017">
    <property type="protein sequence ID" value="MDP9902335.1"/>
    <property type="molecule type" value="Genomic_DNA"/>
</dbReference>
<organism evidence="3 4">
    <name type="scientific">Variovorax ginsengisoli</name>
    <dbReference type="NCBI Taxonomy" id="363844"/>
    <lineage>
        <taxon>Bacteria</taxon>
        <taxon>Pseudomonadati</taxon>
        <taxon>Pseudomonadota</taxon>
        <taxon>Betaproteobacteria</taxon>
        <taxon>Burkholderiales</taxon>
        <taxon>Comamonadaceae</taxon>
        <taxon>Variovorax</taxon>
    </lineage>
</organism>
<gene>
    <name evidence="3" type="ORF">J2W36_004612</name>
</gene>
<keyword evidence="2" id="KW-0732">Signal</keyword>
<protein>
    <recommendedName>
        <fullName evidence="5">Tetratricopeptide repeat protein</fullName>
    </recommendedName>
</protein>
<accession>A0ABT9SDA3</accession>
<name>A0ABT9SDA3_9BURK</name>
<evidence type="ECO:0000313" key="4">
    <source>
        <dbReference type="Proteomes" id="UP001226867"/>
    </source>
</evidence>
<reference evidence="3 4" key="1">
    <citation type="submission" date="2023-07" db="EMBL/GenBank/DDBJ databases">
        <title>Sorghum-associated microbial communities from plants grown in Nebraska, USA.</title>
        <authorList>
            <person name="Schachtman D."/>
        </authorList>
    </citation>
    <scope>NUCLEOTIDE SEQUENCE [LARGE SCALE GENOMIC DNA]</scope>
    <source>
        <strain evidence="3 4">DS1607</strain>
    </source>
</reference>
<dbReference type="Proteomes" id="UP001226867">
    <property type="component" value="Unassembled WGS sequence"/>
</dbReference>
<evidence type="ECO:0000313" key="3">
    <source>
        <dbReference type="EMBL" id="MDP9902335.1"/>
    </source>
</evidence>